<keyword evidence="2" id="KW-1185">Reference proteome</keyword>
<evidence type="ECO:0000313" key="1">
    <source>
        <dbReference type="EnsemblProtists" id="EOD30137"/>
    </source>
</evidence>
<organism evidence="1 2">
    <name type="scientific">Emiliania huxleyi (strain CCMP1516)</name>
    <dbReference type="NCBI Taxonomy" id="280463"/>
    <lineage>
        <taxon>Eukaryota</taxon>
        <taxon>Haptista</taxon>
        <taxon>Haptophyta</taxon>
        <taxon>Prymnesiophyceae</taxon>
        <taxon>Isochrysidales</taxon>
        <taxon>Noelaerhabdaceae</taxon>
        <taxon>Emiliania</taxon>
    </lineage>
</organism>
<reference evidence="1" key="2">
    <citation type="submission" date="2024-10" db="UniProtKB">
        <authorList>
            <consortium name="EnsemblProtists"/>
        </authorList>
    </citation>
    <scope>IDENTIFICATION</scope>
</reference>
<dbReference type="Proteomes" id="UP000013827">
    <property type="component" value="Unassembled WGS sequence"/>
</dbReference>
<sequence>ALLRVSKDGFRAPPGRACVRDPRQHICREAVHVVRHPHLRQDWHRRGRKRIESAAERGRVLGTVFGCAPLPVCERRRVLLRWCDCAPRPGCLHLEPHLRSPHLPHRSPHEVHCAPDAHHLHLQDPRLSGAFTPQHEPPSLKDFCATVVQNGS</sequence>
<dbReference type="HOGENOM" id="CLU_1727087_0_0_1"/>
<protein>
    <submittedName>
        <fullName evidence="1">Uncharacterized protein</fullName>
    </submittedName>
</protein>
<dbReference type="EnsemblProtists" id="EOD30137">
    <property type="protein sequence ID" value="EOD30137"/>
    <property type="gene ID" value="EMIHUDRAFT_449780"/>
</dbReference>
<evidence type="ECO:0000313" key="2">
    <source>
        <dbReference type="Proteomes" id="UP000013827"/>
    </source>
</evidence>
<dbReference type="KEGG" id="ehx:EMIHUDRAFT_449780"/>
<name>A0A0D3K302_EMIH1</name>
<dbReference type="PaxDb" id="2903-EOD30137"/>
<dbReference type="AlphaFoldDB" id="A0A0D3K302"/>
<proteinExistence type="predicted"/>
<reference evidence="2" key="1">
    <citation type="journal article" date="2013" name="Nature">
        <title>Pan genome of the phytoplankton Emiliania underpins its global distribution.</title>
        <authorList>
            <person name="Read B.A."/>
            <person name="Kegel J."/>
            <person name="Klute M.J."/>
            <person name="Kuo A."/>
            <person name="Lefebvre S.C."/>
            <person name="Maumus F."/>
            <person name="Mayer C."/>
            <person name="Miller J."/>
            <person name="Monier A."/>
            <person name="Salamov A."/>
            <person name="Young J."/>
            <person name="Aguilar M."/>
            <person name="Claverie J.M."/>
            <person name="Frickenhaus S."/>
            <person name="Gonzalez K."/>
            <person name="Herman E.K."/>
            <person name="Lin Y.C."/>
            <person name="Napier J."/>
            <person name="Ogata H."/>
            <person name="Sarno A.F."/>
            <person name="Shmutz J."/>
            <person name="Schroeder D."/>
            <person name="de Vargas C."/>
            <person name="Verret F."/>
            <person name="von Dassow P."/>
            <person name="Valentin K."/>
            <person name="Van de Peer Y."/>
            <person name="Wheeler G."/>
            <person name="Dacks J.B."/>
            <person name="Delwiche C.F."/>
            <person name="Dyhrman S.T."/>
            <person name="Glockner G."/>
            <person name="John U."/>
            <person name="Richards T."/>
            <person name="Worden A.Z."/>
            <person name="Zhang X."/>
            <person name="Grigoriev I.V."/>
            <person name="Allen A.E."/>
            <person name="Bidle K."/>
            <person name="Borodovsky M."/>
            <person name="Bowler C."/>
            <person name="Brownlee C."/>
            <person name="Cock J.M."/>
            <person name="Elias M."/>
            <person name="Gladyshev V.N."/>
            <person name="Groth M."/>
            <person name="Guda C."/>
            <person name="Hadaegh A."/>
            <person name="Iglesias-Rodriguez M.D."/>
            <person name="Jenkins J."/>
            <person name="Jones B.M."/>
            <person name="Lawson T."/>
            <person name="Leese F."/>
            <person name="Lindquist E."/>
            <person name="Lobanov A."/>
            <person name="Lomsadze A."/>
            <person name="Malik S.B."/>
            <person name="Marsh M.E."/>
            <person name="Mackinder L."/>
            <person name="Mock T."/>
            <person name="Mueller-Roeber B."/>
            <person name="Pagarete A."/>
            <person name="Parker M."/>
            <person name="Probert I."/>
            <person name="Quesneville H."/>
            <person name="Raines C."/>
            <person name="Rensing S.A."/>
            <person name="Riano-Pachon D.M."/>
            <person name="Richier S."/>
            <person name="Rokitta S."/>
            <person name="Shiraiwa Y."/>
            <person name="Soanes D.M."/>
            <person name="van der Giezen M."/>
            <person name="Wahlund T.M."/>
            <person name="Williams B."/>
            <person name="Wilson W."/>
            <person name="Wolfe G."/>
            <person name="Wurch L.L."/>
        </authorList>
    </citation>
    <scope>NUCLEOTIDE SEQUENCE</scope>
</reference>
<dbReference type="GeneID" id="17275411"/>
<dbReference type="RefSeq" id="XP_005782566.1">
    <property type="nucleotide sequence ID" value="XM_005782509.1"/>
</dbReference>
<accession>A0A0D3K302</accession>